<sequence>MQVFRILLCTALLAPATLQAQVVQKSDEAAAGELPSRWSLGLAAAVRQSAYAGEDRRSMVFPNVIYEGERFFWHGGAAGYHLTKRDGFVLDGFVAARMDGIDADDFGVRELAQRGVDRRLLDDRDDSADAGFAATWKGAAGELELDVRADVTGTSEGYQTSAHYRYPFRFGATTITPSIGARSLSADMADYYYGTLDEEIARGVVRYRPGSVVVPDAGVTLVTAFARKWLFIAGIEYRALPDELKDSPLVELDADHTATFVIGFSRGF</sequence>
<dbReference type="InterPro" id="IPR010583">
    <property type="entry name" value="MipA"/>
</dbReference>
<protein>
    <submittedName>
        <fullName evidence="7">MipA/OmpV family protein</fullName>
    </submittedName>
</protein>
<evidence type="ECO:0000256" key="5">
    <source>
        <dbReference type="ARBA" id="ARBA00023237"/>
    </source>
</evidence>
<keyword evidence="3 6" id="KW-0732">Signal</keyword>
<feature type="chain" id="PRO_5046311092" evidence="6">
    <location>
        <begin position="21"/>
        <end position="268"/>
    </location>
</feature>
<dbReference type="PANTHER" id="PTHR38776:SF1">
    <property type="entry name" value="MLTA-INTERACTING PROTEIN-RELATED"/>
    <property type="match status" value="1"/>
</dbReference>
<keyword evidence="8" id="KW-1185">Reference proteome</keyword>
<dbReference type="EMBL" id="JAMBEP010000001">
    <property type="protein sequence ID" value="MCL1634783.1"/>
    <property type="molecule type" value="Genomic_DNA"/>
</dbReference>
<dbReference type="Proteomes" id="UP001431217">
    <property type="component" value="Unassembled WGS sequence"/>
</dbReference>
<accession>A0ABT0MJI5</accession>
<comment type="similarity">
    <text evidence="2">Belongs to the MipA/OmpV family.</text>
</comment>
<dbReference type="Pfam" id="PF06629">
    <property type="entry name" value="MipA"/>
    <property type="match status" value="1"/>
</dbReference>
<evidence type="ECO:0000256" key="4">
    <source>
        <dbReference type="ARBA" id="ARBA00023136"/>
    </source>
</evidence>
<feature type="signal peptide" evidence="6">
    <location>
        <begin position="1"/>
        <end position="20"/>
    </location>
</feature>
<evidence type="ECO:0000256" key="2">
    <source>
        <dbReference type="ARBA" id="ARBA00005722"/>
    </source>
</evidence>
<organism evidence="7 8">
    <name type="scientific">Luteimonas galliterrae</name>
    <dbReference type="NCBI Taxonomy" id="2940486"/>
    <lineage>
        <taxon>Bacteria</taxon>
        <taxon>Pseudomonadati</taxon>
        <taxon>Pseudomonadota</taxon>
        <taxon>Gammaproteobacteria</taxon>
        <taxon>Lysobacterales</taxon>
        <taxon>Lysobacteraceae</taxon>
        <taxon>Luteimonas</taxon>
    </lineage>
</organism>
<dbReference type="RefSeq" id="WP_249473431.1">
    <property type="nucleotide sequence ID" value="NZ_JAMBEP010000001.1"/>
</dbReference>
<evidence type="ECO:0000256" key="3">
    <source>
        <dbReference type="ARBA" id="ARBA00022729"/>
    </source>
</evidence>
<comment type="caution">
    <text evidence="7">The sequence shown here is derived from an EMBL/GenBank/DDBJ whole genome shotgun (WGS) entry which is preliminary data.</text>
</comment>
<keyword evidence="4" id="KW-0472">Membrane</keyword>
<evidence type="ECO:0000313" key="7">
    <source>
        <dbReference type="EMBL" id="MCL1634783.1"/>
    </source>
</evidence>
<evidence type="ECO:0000313" key="8">
    <source>
        <dbReference type="Proteomes" id="UP001431217"/>
    </source>
</evidence>
<dbReference type="PANTHER" id="PTHR38776">
    <property type="entry name" value="MLTA-INTERACTING PROTEIN-RELATED"/>
    <property type="match status" value="1"/>
</dbReference>
<evidence type="ECO:0000256" key="1">
    <source>
        <dbReference type="ARBA" id="ARBA00004442"/>
    </source>
</evidence>
<keyword evidence="5" id="KW-0998">Cell outer membrane</keyword>
<proteinExistence type="inferred from homology"/>
<gene>
    <name evidence="7" type="ORF">M2650_09085</name>
</gene>
<evidence type="ECO:0000256" key="6">
    <source>
        <dbReference type="SAM" id="SignalP"/>
    </source>
</evidence>
<comment type="subcellular location">
    <subcellularLocation>
        <location evidence="1">Cell outer membrane</location>
    </subcellularLocation>
</comment>
<name>A0ABT0MJI5_9GAMM</name>
<reference evidence="7 8" key="1">
    <citation type="submission" date="2022-05" db="EMBL/GenBank/DDBJ databases">
        <title>Luteimonas sp. SX5, whole genome shotgun sequencing project.</title>
        <authorList>
            <person name="Zhao G."/>
            <person name="Shen L."/>
        </authorList>
    </citation>
    <scope>NUCLEOTIDE SEQUENCE [LARGE SCALE GENOMIC DNA]</scope>
    <source>
        <strain evidence="7 8">SX5</strain>
    </source>
</reference>